<reference evidence="3" key="1">
    <citation type="journal article" date="2018" name="Biotechnol. Bioeng.">
        <title>A reference genome of the Chinese hamster based on a hybrid assembly strategy.</title>
        <authorList>
            <person name="Rupp O."/>
            <person name="MacDonald M.L."/>
            <person name="Li S."/>
            <person name="Dhiman H."/>
            <person name="Polson S."/>
            <person name="Griep S."/>
            <person name="Heffner K."/>
            <person name="Hernandez I."/>
            <person name="Brinkrolf K."/>
            <person name="Jadhav V."/>
            <person name="Samoudi M."/>
            <person name="Hao H."/>
            <person name="Kingham B."/>
            <person name="Goesmann A."/>
            <person name="Betenbaugh M.J."/>
            <person name="Lewis N.E."/>
            <person name="Borth N."/>
            <person name="Lee K.H."/>
        </authorList>
    </citation>
    <scope>NUCLEOTIDE SEQUENCE [LARGE SCALE GENOMIC DNA]</scope>
    <source>
        <strain evidence="3">17A/GY</strain>
    </source>
</reference>
<dbReference type="GO" id="GO:0005793">
    <property type="term" value="C:endoplasmic reticulum-Golgi intermediate compartment"/>
    <property type="evidence" value="ECO:0007669"/>
    <property type="project" value="TreeGrafter"/>
</dbReference>
<dbReference type="Proteomes" id="UP001108280">
    <property type="component" value="Chromosome 3"/>
</dbReference>
<dbReference type="GO" id="GO:0008375">
    <property type="term" value="F:acetylglucosaminyltransferase activity"/>
    <property type="evidence" value="ECO:0007669"/>
    <property type="project" value="TreeGrafter"/>
</dbReference>
<accession>A0A9J7FKM2</accession>
<keyword evidence="1" id="KW-1133">Transmembrane helix</keyword>
<dbReference type="AlphaFoldDB" id="A0A9J7FKM2"/>
<dbReference type="PANTHER" id="PTHR12062">
    <property type="entry name" value="N-ACETYLGLUCOSAMINYLTRANSFERASE VI"/>
    <property type="match status" value="1"/>
</dbReference>
<evidence type="ECO:0000259" key="2">
    <source>
        <dbReference type="Pfam" id="PF04666"/>
    </source>
</evidence>
<proteinExistence type="predicted"/>
<feature type="domain" description="MGAT4 conserved region" evidence="2">
    <location>
        <begin position="162"/>
        <end position="430"/>
    </location>
</feature>
<protein>
    <submittedName>
        <fullName evidence="4">Alpha-1,3-mannosyl-glycoprotein 4-beta-N-acetylglucosaminyltransferase-like protein MGAT4D isoform X2</fullName>
    </submittedName>
</protein>
<dbReference type="Pfam" id="PF04666">
    <property type="entry name" value="MGAT4_cons"/>
    <property type="match status" value="1"/>
</dbReference>
<evidence type="ECO:0000256" key="1">
    <source>
        <dbReference type="SAM" id="Phobius"/>
    </source>
</evidence>
<dbReference type="GeneID" id="100774333"/>
<dbReference type="InterPro" id="IPR006759">
    <property type="entry name" value="Glyco_transf_54"/>
</dbReference>
<evidence type="ECO:0000313" key="4">
    <source>
        <dbReference type="RefSeq" id="XP_027261951.2"/>
    </source>
</evidence>
<sequence>MTGRKTICGRSVGGRVLLWWDQFGCHRHNVGVGAITTETRARGVRDAGALLRQPWVRDAAATLKAKNVNLLFAFVAVLLFCFSCFCISKMNQTSNELINCRNHILGFKENMLRLKNKHENNHQNLVQVLNQVKYEITQTANTSGNLVERKVNTLSGKEILPNGFEDLKFFLPYLRTMGKIYPDVATGRGKAGVSFALGITTIDRRQHSYLKQTLTSILSRMTPEEEKDSVVIVSVADTDDYLNYVLDMVKTKFKRQVQSGSLEVISIPTFFYPSILLGKKAKEDSDSWQMKQVLDCCILMLYAQPKATYYLQLEDDIIARKMYFTKMKDFVNSLTSKNWLFIEFSVLGLIGKLFQSKDLLDFVHFFLMFYKVKPIDMLLEDIFLVKMCNLGEHFRRCMYRKKDVRVQYRPSLFQHVGIQSSFPGRQQHLKVRL</sequence>
<dbReference type="InterPro" id="IPR057279">
    <property type="entry name" value="MGAT4"/>
</dbReference>
<gene>
    <name evidence="4" type="primary">Mgat4d</name>
</gene>
<name>A0A9J7FKM2_CRIGR</name>
<dbReference type="GO" id="GO:0005795">
    <property type="term" value="C:Golgi stack"/>
    <property type="evidence" value="ECO:0007669"/>
    <property type="project" value="TreeGrafter"/>
</dbReference>
<dbReference type="CTD" id="152586"/>
<dbReference type="RefSeq" id="XP_027261951.2">
    <property type="nucleotide sequence ID" value="XM_027406150.2"/>
</dbReference>
<evidence type="ECO:0000313" key="3">
    <source>
        <dbReference type="Proteomes" id="UP001108280"/>
    </source>
</evidence>
<dbReference type="GO" id="GO:0005783">
    <property type="term" value="C:endoplasmic reticulum"/>
    <property type="evidence" value="ECO:0007669"/>
    <property type="project" value="TreeGrafter"/>
</dbReference>
<keyword evidence="1" id="KW-0472">Membrane</keyword>
<dbReference type="OrthoDB" id="2016523at2759"/>
<reference evidence="4" key="3">
    <citation type="submission" date="2025-08" db="UniProtKB">
        <authorList>
            <consortium name="RefSeq"/>
        </authorList>
    </citation>
    <scope>IDENTIFICATION</scope>
    <source>
        <strain evidence="4">17A/GY</strain>
        <tissue evidence="4">Liver</tissue>
    </source>
</reference>
<reference evidence="3" key="2">
    <citation type="journal article" date="2020" name="Biotechnol. Bioeng.">
        <title>Chromosome-scale scaffolds for the Chinese hamster reference genome assembly to facilitate the study of the CHO epigenome.</title>
        <authorList>
            <person name="Hilliard W."/>
            <person name="MacDonald M."/>
            <person name="Lee K.H."/>
        </authorList>
    </citation>
    <scope>NUCLEOTIDE SEQUENCE [LARGE SCALE GENOMIC DNA]</scope>
    <source>
        <strain evidence="3">17A/GY</strain>
    </source>
</reference>
<keyword evidence="3" id="KW-1185">Reference proteome</keyword>
<organism evidence="3 4">
    <name type="scientific">Cricetulus griseus</name>
    <name type="common">Chinese hamster</name>
    <name type="synonym">Cricetulus barabensis griseus</name>
    <dbReference type="NCBI Taxonomy" id="10029"/>
    <lineage>
        <taxon>Eukaryota</taxon>
        <taxon>Metazoa</taxon>
        <taxon>Chordata</taxon>
        <taxon>Craniata</taxon>
        <taxon>Vertebrata</taxon>
        <taxon>Euteleostomi</taxon>
        <taxon>Mammalia</taxon>
        <taxon>Eutheria</taxon>
        <taxon>Euarchontoglires</taxon>
        <taxon>Glires</taxon>
        <taxon>Rodentia</taxon>
        <taxon>Myomorpha</taxon>
        <taxon>Muroidea</taxon>
        <taxon>Cricetidae</taxon>
        <taxon>Cricetinae</taxon>
        <taxon>Cricetulus</taxon>
    </lineage>
</organism>
<dbReference type="GO" id="GO:0006487">
    <property type="term" value="P:protein N-linked glycosylation"/>
    <property type="evidence" value="ECO:0007669"/>
    <property type="project" value="TreeGrafter"/>
</dbReference>
<feature type="transmembrane region" description="Helical" evidence="1">
    <location>
        <begin position="70"/>
        <end position="90"/>
    </location>
</feature>
<keyword evidence="1" id="KW-0812">Transmembrane</keyword>
<dbReference type="PANTHER" id="PTHR12062:SF10">
    <property type="entry name" value="ALPHA-1,3-MANNOSYL-GLYCOPROTEIN 4-BETA-N-ACETYLGLUCOSAMINYLTRANSFERASE-LIKE PROTEIN MGAT4D"/>
    <property type="match status" value="1"/>
</dbReference>
<dbReference type="KEGG" id="cge:100774333"/>